<evidence type="ECO:0000259" key="18">
    <source>
        <dbReference type="PROSITE" id="PS50948"/>
    </source>
</evidence>
<keyword evidence="9 13" id="KW-0472">Membrane</keyword>
<evidence type="ECO:0000313" key="20">
    <source>
        <dbReference type="Proteomes" id="UP000729402"/>
    </source>
</evidence>
<keyword evidence="8 13" id="KW-1133">Transmembrane helix</keyword>
<feature type="signal peptide" evidence="14">
    <location>
        <begin position="1"/>
        <end position="22"/>
    </location>
</feature>
<feature type="chain" id="PRO_5035302108" description="Non-specific serine/threonine protein kinase" evidence="14">
    <location>
        <begin position="23"/>
        <end position="1095"/>
    </location>
</feature>
<evidence type="ECO:0000256" key="10">
    <source>
        <dbReference type="ARBA" id="ARBA00023157"/>
    </source>
</evidence>
<dbReference type="InterPro" id="IPR001480">
    <property type="entry name" value="Bulb-type_lectin_dom"/>
</dbReference>
<evidence type="ECO:0000256" key="14">
    <source>
        <dbReference type="SAM" id="SignalP"/>
    </source>
</evidence>
<dbReference type="PANTHER" id="PTHR47974:SF19">
    <property type="entry name" value="RECEPTOR-LIKE SERINE_THREONINE-PROTEIN KINASE"/>
    <property type="match status" value="1"/>
</dbReference>
<evidence type="ECO:0000259" key="16">
    <source>
        <dbReference type="PROSITE" id="PS50206"/>
    </source>
</evidence>
<evidence type="ECO:0000256" key="1">
    <source>
        <dbReference type="ARBA" id="ARBA00004167"/>
    </source>
</evidence>
<evidence type="ECO:0000256" key="6">
    <source>
        <dbReference type="ARBA" id="ARBA00022777"/>
    </source>
</evidence>
<dbReference type="GO" id="GO:0005524">
    <property type="term" value="F:ATP binding"/>
    <property type="evidence" value="ECO:0007669"/>
    <property type="project" value="UniProtKB-UniRule"/>
</dbReference>
<dbReference type="Proteomes" id="UP000729402">
    <property type="component" value="Unassembled WGS sequence"/>
</dbReference>
<evidence type="ECO:0000256" key="13">
    <source>
        <dbReference type="SAM" id="Phobius"/>
    </source>
</evidence>
<dbReference type="InterPro" id="IPR003609">
    <property type="entry name" value="Pan_app"/>
</dbReference>
<dbReference type="InterPro" id="IPR000719">
    <property type="entry name" value="Prot_kinase_dom"/>
</dbReference>
<dbReference type="PROSITE" id="PS50011">
    <property type="entry name" value="PROTEIN_KINASE_DOM"/>
    <property type="match status" value="1"/>
</dbReference>
<dbReference type="FunFam" id="1.10.510.10:FF:000227">
    <property type="entry name" value="Serine/threonine-protein kinase"/>
    <property type="match status" value="1"/>
</dbReference>
<dbReference type="InterPro" id="IPR001763">
    <property type="entry name" value="Rhodanese-like_dom"/>
</dbReference>
<evidence type="ECO:0000256" key="7">
    <source>
        <dbReference type="ARBA" id="ARBA00022840"/>
    </source>
</evidence>
<keyword evidence="20" id="KW-1185">Reference proteome</keyword>
<organism evidence="19 20">
    <name type="scientific">Zizania palustris</name>
    <name type="common">Northern wild rice</name>
    <dbReference type="NCBI Taxonomy" id="103762"/>
    <lineage>
        <taxon>Eukaryota</taxon>
        <taxon>Viridiplantae</taxon>
        <taxon>Streptophyta</taxon>
        <taxon>Embryophyta</taxon>
        <taxon>Tracheophyta</taxon>
        <taxon>Spermatophyta</taxon>
        <taxon>Magnoliopsida</taxon>
        <taxon>Liliopsida</taxon>
        <taxon>Poales</taxon>
        <taxon>Poaceae</taxon>
        <taxon>BOP clade</taxon>
        <taxon>Oryzoideae</taxon>
        <taxon>Oryzeae</taxon>
        <taxon>Zizaniinae</taxon>
        <taxon>Zizania</taxon>
    </lineage>
</organism>
<evidence type="ECO:0000256" key="4">
    <source>
        <dbReference type="ARBA" id="ARBA00022729"/>
    </source>
</evidence>
<dbReference type="Pfam" id="PF00954">
    <property type="entry name" value="S_locus_glycop"/>
    <property type="match status" value="1"/>
</dbReference>
<feature type="transmembrane region" description="Helical" evidence="13">
    <location>
        <begin position="891"/>
        <end position="908"/>
    </location>
</feature>
<feature type="transmembrane region" description="Helical" evidence="13">
    <location>
        <begin position="447"/>
        <end position="470"/>
    </location>
</feature>
<keyword evidence="10" id="KW-1015">Disulfide bond</keyword>
<dbReference type="InterPro" id="IPR000858">
    <property type="entry name" value="S_locus_glycoprot_dom"/>
</dbReference>
<dbReference type="PROSITE" id="PS00107">
    <property type="entry name" value="PROTEIN_KINASE_ATP"/>
    <property type="match status" value="1"/>
</dbReference>
<dbReference type="CDD" id="cd00028">
    <property type="entry name" value="B_lectin"/>
    <property type="match status" value="1"/>
</dbReference>
<feature type="domain" description="Bulb-type lectin" evidence="17">
    <location>
        <begin position="26"/>
        <end position="152"/>
    </location>
</feature>
<keyword evidence="2" id="KW-0808">Transferase</keyword>
<dbReference type="SMART" id="SM00220">
    <property type="entry name" value="S_TKc"/>
    <property type="match status" value="1"/>
</dbReference>
<keyword evidence="7 11" id="KW-0067">ATP-binding</keyword>
<evidence type="ECO:0000313" key="19">
    <source>
        <dbReference type="EMBL" id="KAG8054399.1"/>
    </source>
</evidence>
<dbReference type="SMART" id="SM00473">
    <property type="entry name" value="PAN_AP"/>
    <property type="match status" value="1"/>
</dbReference>
<reference evidence="19" key="1">
    <citation type="journal article" date="2021" name="bioRxiv">
        <title>Whole Genome Assembly and Annotation of Northern Wild Rice, Zizania palustris L., Supports a Whole Genome Duplication in the Zizania Genus.</title>
        <authorList>
            <person name="Haas M."/>
            <person name="Kono T."/>
            <person name="Macchietto M."/>
            <person name="Millas R."/>
            <person name="McGilp L."/>
            <person name="Shao M."/>
            <person name="Duquette J."/>
            <person name="Hirsch C.N."/>
            <person name="Kimball J."/>
        </authorList>
    </citation>
    <scope>NUCLEOTIDE SEQUENCE</scope>
    <source>
        <tissue evidence="19">Fresh leaf tissue</tissue>
    </source>
</reference>
<dbReference type="Pfam" id="PF00069">
    <property type="entry name" value="Pkinase"/>
    <property type="match status" value="1"/>
</dbReference>
<evidence type="ECO:0008006" key="21">
    <source>
        <dbReference type="Google" id="ProtNLM"/>
    </source>
</evidence>
<evidence type="ECO:0000256" key="2">
    <source>
        <dbReference type="ARBA" id="ARBA00022679"/>
    </source>
</evidence>
<reference evidence="19" key="2">
    <citation type="submission" date="2021-02" db="EMBL/GenBank/DDBJ databases">
        <authorList>
            <person name="Kimball J.A."/>
            <person name="Haas M.W."/>
            <person name="Macchietto M."/>
            <person name="Kono T."/>
            <person name="Duquette J."/>
            <person name="Shao M."/>
        </authorList>
    </citation>
    <scope>NUCLEOTIDE SEQUENCE</scope>
    <source>
        <tissue evidence="19">Fresh leaf tissue</tissue>
    </source>
</reference>
<evidence type="ECO:0000259" key="17">
    <source>
        <dbReference type="PROSITE" id="PS50927"/>
    </source>
</evidence>
<dbReference type="SMART" id="SM00108">
    <property type="entry name" value="B_lectin"/>
    <property type="match status" value="1"/>
</dbReference>
<accession>A0A8J5SFB5</accession>
<gene>
    <name evidence="19" type="ORF">GUJ93_ZPchr0001g29562</name>
</gene>
<evidence type="ECO:0000256" key="12">
    <source>
        <dbReference type="SAM" id="MobiDB-lite"/>
    </source>
</evidence>
<comment type="subcellular location">
    <subcellularLocation>
        <location evidence="1">Membrane</location>
        <topology evidence="1">Single-pass membrane protein</topology>
    </subcellularLocation>
</comment>
<dbReference type="InterPro" id="IPR017441">
    <property type="entry name" value="Protein_kinase_ATP_BS"/>
</dbReference>
<dbReference type="AlphaFoldDB" id="A0A8J5SFB5"/>
<feature type="binding site" evidence="11">
    <location>
        <position position="529"/>
    </location>
    <ligand>
        <name>ATP</name>
        <dbReference type="ChEBI" id="CHEBI:30616"/>
    </ligand>
</feature>
<dbReference type="PROSITE" id="PS50948">
    <property type="entry name" value="PAN"/>
    <property type="match status" value="1"/>
</dbReference>
<evidence type="ECO:0000256" key="5">
    <source>
        <dbReference type="ARBA" id="ARBA00022741"/>
    </source>
</evidence>
<evidence type="ECO:0000256" key="9">
    <source>
        <dbReference type="ARBA" id="ARBA00023136"/>
    </source>
</evidence>
<feature type="region of interest" description="Disordered" evidence="12">
    <location>
        <begin position="1042"/>
        <end position="1095"/>
    </location>
</feature>
<dbReference type="InterPro" id="IPR008271">
    <property type="entry name" value="Ser/Thr_kinase_AS"/>
</dbReference>
<dbReference type="CDD" id="cd01098">
    <property type="entry name" value="PAN_AP_plant"/>
    <property type="match status" value="1"/>
</dbReference>
<evidence type="ECO:0000259" key="15">
    <source>
        <dbReference type="PROSITE" id="PS50011"/>
    </source>
</evidence>
<dbReference type="OrthoDB" id="643280at2759"/>
<evidence type="ECO:0000256" key="11">
    <source>
        <dbReference type="PROSITE-ProRule" id="PRU10141"/>
    </source>
</evidence>
<dbReference type="EMBL" id="JAAALK010000288">
    <property type="protein sequence ID" value="KAG8054399.1"/>
    <property type="molecule type" value="Genomic_DNA"/>
</dbReference>
<dbReference type="Pfam" id="PF08276">
    <property type="entry name" value="PAN_2"/>
    <property type="match status" value="1"/>
</dbReference>
<feature type="domain" description="Rhodanese" evidence="16">
    <location>
        <begin position="929"/>
        <end position="1035"/>
    </location>
</feature>
<dbReference type="GO" id="GO:0016020">
    <property type="term" value="C:membrane"/>
    <property type="evidence" value="ECO:0007669"/>
    <property type="project" value="UniProtKB-SubCell"/>
</dbReference>
<dbReference type="PROSITE" id="PS50927">
    <property type="entry name" value="BULB_LECTIN"/>
    <property type="match status" value="1"/>
</dbReference>
<dbReference type="GO" id="GO:0004672">
    <property type="term" value="F:protein kinase activity"/>
    <property type="evidence" value="ECO:0007669"/>
    <property type="project" value="InterPro"/>
</dbReference>
<keyword evidence="3 13" id="KW-0812">Transmembrane</keyword>
<evidence type="ECO:0000256" key="3">
    <source>
        <dbReference type="ARBA" id="ARBA00022692"/>
    </source>
</evidence>
<dbReference type="PROSITE" id="PS50206">
    <property type="entry name" value="RHODANESE_3"/>
    <property type="match status" value="1"/>
</dbReference>
<dbReference type="PANTHER" id="PTHR47974">
    <property type="entry name" value="OS07G0415500 PROTEIN"/>
    <property type="match status" value="1"/>
</dbReference>
<feature type="domain" description="Protein kinase" evidence="15">
    <location>
        <begin position="499"/>
        <end position="774"/>
    </location>
</feature>
<proteinExistence type="predicted"/>
<feature type="compositionally biased region" description="Pro residues" evidence="12">
    <location>
        <begin position="1068"/>
        <end position="1077"/>
    </location>
</feature>
<name>A0A8J5SFB5_ZIZPA</name>
<protein>
    <recommendedName>
        <fullName evidence="21">Non-specific serine/threonine protein kinase</fullName>
    </recommendedName>
</protein>
<keyword evidence="4 14" id="KW-0732">Signal</keyword>
<dbReference type="GO" id="GO:0048544">
    <property type="term" value="P:recognition of pollen"/>
    <property type="evidence" value="ECO:0007669"/>
    <property type="project" value="InterPro"/>
</dbReference>
<comment type="caution">
    <text evidence="19">The sequence shown here is derived from an EMBL/GenBank/DDBJ whole genome shotgun (WGS) entry which is preliminary data.</text>
</comment>
<dbReference type="FunFam" id="3.30.200.20:FF:000250">
    <property type="entry name" value="Serine/threonine-protein kinase"/>
    <property type="match status" value="1"/>
</dbReference>
<keyword evidence="5 11" id="KW-0547">Nucleotide-binding</keyword>
<sequence length="1095" mass="119526">MTVISSVLLLVLLHHGAAPCRAAGSSDTVAAGRPLSRGQTLVSKGGKFVLGFFQPESSLQHWYMGIWYNKIPEHTKVWVANRQAPISDPDSAHLSIASDGNMVLLDRAGARSPVWSTNVTGLAANSTVGVILDTGNLVLADASNTSIVLWQSFDHFGDTWLPGGKLGRNKLTGEVTHLVAWKGYNDPTPGMFSLELDPDGSSQYLLNWNDSRQYWSSGNWTGGMFSAVPEMMASNADPLSLYTFNYVDAENESYFLYDVKGEVVSTRFVVDVTGQLKFMTWVESAGQWVLFWSEPKAQCDVYSLCGAFSVCTENAVPACSCLRGFSERQPRQWLQGDHTAGCARTTGLQCSVAQAAQKTKSDRFYTMPSVDLPTEAVSAAAGSAHDCELACLGNCSCNAYSYNGSCWVWYGDLISLRDTRDAGTGGYTISIRLAASEFSGTGNTKKLIIGLAVAGFVAAVTLAVLVTVLVQRSRRMMALRRVEGSLTAFTYRDLQLVTKNFSEKLGGGAFGSVFKGSLPADGTPVAVKKLEGVRQGEKQFRAEVSTIGTIQHVNLIRLLGFCTERTRRLLVYEHMPNGSLDRHLFGSSSSTGVLSWKTRYQIALGVARGLDYLHEKCRDCIIHCDIKPENILLDDAFAAKVADFGLAKLMGRDFSRVLTTMRGTVGYLAPEWITGTAITTKADVFSYGMMLFEIISGRRNVEQRQDGTVDFFPSTAVSMLFDGDLKGAVDRRLGGNADMVEVARACKVACWCVQDSESARPSMSMVAQVLEGLVDVNVPPIPRSLKVLGDPSNYVKLPRNPRKNQFLPPNAAGIVCSFRIPITRALAAPKAAILEQREEAAPAAALWRGTLVLPVSVVASWPLPSLAAEADGKVSLESILVAFDDFNNRNPFFVAGVVFVWLVVIPLAQEYFKKYKAVGAIDAFRKLRDDPEAQLLDIRRGKSVRFMASPNLRLIEKSTVQVEFDEEDEERFLKAVLAKFPDPANTVVCVLDNFDGNSMKVSELLFNNGFKEAYAIKGGLRGPEGWQAIQENYIPPSAHVFARKKSKQSGDAHVSTDETDDQLQYPDLKPPSSPTPSKPGRSPKQDNADHYSLGP</sequence>
<keyword evidence="6" id="KW-0418">Kinase</keyword>
<feature type="domain" description="Apple" evidence="18">
    <location>
        <begin position="350"/>
        <end position="434"/>
    </location>
</feature>
<dbReference type="CDD" id="cd14066">
    <property type="entry name" value="STKc_IRAK"/>
    <property type="match status" value="1"/>
</dbReference>
<evidence type="ECO:0000256" key="8">
    <source>
        <dbReference type="ARBA" id="ARBA00022989"/>
    </source>
</evidence>
<dbReference type="Pfam" id="PF01453">
    <property type="entry name" value="B_lectin"/>
    <property type="match status" value="1"/>
</dbReference>
<dbReference type="PROSITE" id="PS00108">
    <property type="entry name" value="PROTEIN_KINASE_ST"/>
    <property type="match status" value="1"/>
</dbReference>
<dbReference type="FunFam" id="2.90.10.10:FF:000002">
    <property type="entry name" value="Serine/threonine-protein kinase"/>
    <property type="match status" value="1"/>
</dbReference>